<dbReference type="Proteomes" id="UP000800096">
    <property type="component" value="Unassembled WGS sequence"/>
</dbReference>
<sequence>MITLISWLKKLPNVSRNTEIFCSVAFPSKSRIPYSYFITTYDRETKKTQTSTACKLRESRHTVEAPL</sequence>
<dbReference type="AlphaFoldDB" id="A0A6A5QHZ6"/>
<dbReference type="EMBL" id="ML979136">
    <property type="protein sequence ID" value="KAF1915185.1"/>
    <property type="molecule type" value="Genomic_DNA"/>
</dbReference>
<name>A0A6A5QHZ6_AMPQU</name>
<evidence type="ECO:0000313" key="2">
    <source>
        <dbReference type="Proteomes" id="UP000800096"/>
    </source>
</evidence>
<gene>
    <name evidence="1" type="ORF">BDU57DRAFT_548889</name>
</gene>
<proteinExistence type="predicted"/>
<protein>
    <submittedName>
        <fullName evidence="1">Uncharacterized protein</fullName>
    </submittedName>
</protein>
<evidence type="ECO:0000313" key="1">
    <source>
        <dbReference type="EMBL" id="KAF1915185.1"/>
    </source>
</evidence>
<reference evidence="1" key="1">
    <citation type="journal article" date="2020" name="Stud. Mycol.">
        <title>101 Dothideomycetes genomes: a test case for predicting lifestyles and emergence of pathogens.</title>
        <authorList>
            <person name="Haridas S."/>
            <person name="Albert R."/>
            <person name="Binder M."/>
            <person name="Bloem J."/>
            <person name="Labutti K."/>
            <person name="Salamov A."/>
            <person name="Andreopoulos B."/>
            <person name="Baker S."/>
            <person name="Barry K."/>
            <person name="Bills G."/>
            <person name="Bluhm B."/>
            <person name="Cannon C."/>
            <person name="Castanera R."/>
            <person name="Culley D."/>
            <person name="Daum C."/>
            <person name="Ezra D."/>
            <person name="Gonzalez J."/>
            <person name="Henrissat B."/>
            <person name="Kuo A."/>
            <person name="Liang C."/>
            <person name="Lipzen A."/>
            <person name="Lutzoni F."/>
            <person name="Magnuson J."/>
            <person name="Mondo S."/>
            <person name="Nolan M."/>
            <person name="Ohm R."/>
            <person name="Pangilinan J."/>
            <person name="Park H.-J."/>
            <person name="Ramirez L."/>
            <person name="Alfaro M."/>
            <person name="Sun H."/>
            <person name="Tritt A."/>
            <person name="Yoshinaga Y."/>
            <person name="Zwiers L.-H."/>
            <person name="Turgeon B."/>
            <person name="Goodwin S."/>
            <person name="Spatafora J."/>
            <person name="Crous P."/>
            <person name="Grigoriev I."/>
        </authorList>
    </citation>
    <scope>NUCLEOTIDE SEQUENCE</scope>
    <source>
        <strain evidence="1">HMLAC05119</strain>
    </source>
</reference>
<keyword evidence="2" id="KW-1185">Reference proteome</keyword>
<accession>A0A6A5QHZ6</accession>
<organism evidence="1 2">
    <name type="scientific">Ampelomyces quisqualis</name>
    <name type="common">Powdery mildew agent</name>
    <dbReference type="NCBI Taxonomy" id="50730"/>
    <lineage>
        <taxon>Eukaryota</taxon>
        <taxon>Fungi</taxon>
        <taxon>Dikarya</taxon>
        <taxon>Ascomycota</taxon>
        <taxon>Pezizomycotina</taxon>
        <taxon>Dothideomycetes</taxon>
        <taxon>Pleosporomycetidae</taxon>
        <taxon>Pleosporales</taxon>
        <taxon>Pleosporineae</taxon>
        <taxon>Phaeosphaeriaceae</taxon>
        <taxon>Ampelomyces</taxon>
    </lineage>
</organism>